<organism evidence="2 3">
    <name type="scientific">Gardnerella vaginalis</name>
    <dbReference type="NCBI Taxonomy" id="2702"/>
    <lineage>
        <taxon>Bacteria</taxon>
        <taxon>Bacillati</taxon>
        <taxon>Actinomycetota</taxon>
        <taxon>Actinomycetes</taxon>
        <taxon>Bifidobacteriales</taxon>
        <taxon>Bifidobacteriaceae</taxon>
        <taxon>Gardnerella</taxon>
    </lineage>
</organism>
<feature type="compositionally biased region" description="Polar residues" evidence="1">
    <location>
        <begin position="72"/>
        <end position="85"/>
    </location>
</feature>
<accession>A0A133P3C2</accession>
<gene>
    <name evidence="2" type="ORF">HMPREF3208_00002</name>
</gene>
<reference evidence="2 3" key="1">
    <citation type="submission" date="2016-01" db="EMBL/GenBank/DDBJ databases">
        <authorList>
            <person name="Oliw E.H."/>
        </authorList>
    </citation>
    <scope>NUCLEOTIDE SEQUENCE [LARGE SCALE GENOMIC DNA]</scope>
    <source>
        <strain evidence="2 3">PSS_7772B</strain>
    </source>
</reference>
<protein>
    <submittedName>
        <fullName evidence="2">Uncharacterized protein</fullName>
    </submittedName>
</protein>
<evidence type="ECO:0000313" key="3">
    <source>
        <dbReference type="Proteomes" id="UP000070687"/>
    </source>
</evidence>
<feature type="region of interest" description="Disordered" evidence="1">
    <location>
        <begin position="67"/>
        <end position="89"/>
    </location>
</feature>
<proteinExistence type="predicted"/>
<dbReference type="PATRIC" id="fig|2702.100.peg.2"/>
<dbReference type="Proteomes" id="UP000070687">
    <property type="component" value="Unassembled WGS sequence"/>
</dbReference>
<dbReference type="RefSeq" id="WP_081091133.1">
    <property type="nucleotide sequence ID" value="NZ_KQ956826.1"/>
</dbReference>
<name>A0A133P3C2_GARVA</name>
<evidence type="ECO:0000256" key="1">
    <source>
        <dbReference type="SAM" id="MobiDB-lite"/>
    </source>
</evidence>
<dbReference type="EMBL" id="LRQB01000001">
    <property type="protein sequence ID" value="KXA23074.1"/>
    <property type="molecule type" value="Genomic_DNA"/>
</dbReference>
<evidence type="ECO:0000313" key="2">
    <source>
        <dbReference type="EMBL" id="KXA23074.1"/>
    </source>
</evidence>
<dbReference type="OrthoDB" id="3238607at2"/>
<sequence length="261" mass="29245">MCVLLCNEFDSIHVHQSDSNILRKEEEMTNKQNNHDASHENNEPIRTSFTDTELNDALAGFEREFKEDAANATDNTKSKNSQNNSENHEDAALDEAMRNIEEANFEEDLQGLLGNKAKVAMIVTYVTPAQLLAAFCKMVSVSAQCFDEEQGAVAVLKHLNNNEPEEAVQKFVDFFRGMDVMLITNRADKLTAKVYEYSVEPQDIVAPMALAVWSRTVEDLAICMEDVNSIAKQGVKIFDSDDFSDGDAIRIFQKYGNSNKS</sequence>
<dbReference type="AlphaFoldDB" id="A0A133P3C2"/>
<comment type="caution">
    <text evidence="2">The sequence shown here is derived from an EMBL/GenBank/DDBJ whole genome shotgun (WGS) entry which is preliminary data.</text>
</comment>